<dbReference type="Gene3D" id="3.40.50.2000">
    <property type="entry name" value="Glycogen Phosphorylase B"/>
    <property type="match status" value="2"/>
</dbReference>
<dbReference type="EMBL" id="JBHSCY010000001">
    <property type="protein sequence ID" value="MFC4268201.1"/>
    <property type="molecule type" value="Genomic_DNA"/>
</dbReference>
<name>A0ABV8R729_9FLAO</name>
<evidence type="ECO:0000313" key="2">
    <source>
        <dbReference type="EMBL" id="MFC4268201.1"/>
    </source>
</evidence>
<protein>
    <submittedName>
        <fullName evidence="2">Glycosyltransferase</fullName>
    </submittedName>
</protein>
<dbReference type="SUPFAM" id="SSF53756">
    <property type="entry name" value="UDP-Glycosyltransferase/glycogen phosphorylase"/>
    <property type="match status" value="1"/>
</dbReference>
<dbReference type="InterPro" id="IPR001296">
    <property type="entry name" value="Glyco_trans_1"/>
</dbReference>
<accession>A0ABV8R729</accession>
<comment type="caution">
    <text evidence="2">The sequence shown here is derived from an EMBL/GenBank/DDBJ whole genome shotgun (WGS) entry which is preliminary data.</text>
</comment>
<sequence length="353" mass="41079">MNIIIQTCVPSYRLNFFNFITSNSKSVKIIAGKYFYSKSIVSDPSTKSVIWVKNYFFFKRKILFQNIPFFKVLKADNVVIEFNLNNITFYIVFFLRVLLNKPVYLWGHAWSRKGPKSKSEYLRKFFKKTSTGYITYTLKQQKELESQISSLKTFAAPNAIYFKEEMSPKHSDQNDILNFIYVGRLVEEKKISLLVKSFHNIIDNLPINVKLIIIGAGPEFDSIKHYIELNNLKNRVELLGEISNYNDLRDYYSKSIASISPGYVGLSITQSLGFGVPMLISRTEKHSPEIEASIEGFNSIFFETDNQTDLGEKLLSFFLNKEKWIQKRNQISEKCKELYSIERMTSPFISIFK</sequence>
<dbReference type="CDD" id="cd03801">
    <property type="entry name" value="GT4_PimA-like"/>
    <property type="match status" value="1"/>
</dbReference>
<dbReference type="PANTHER" id="PTHR12526:SF630">
    <property type="entry name" value="GLYCOSYLTRANSFERASE"/>
    <property type="match status" value="1"/>
</dbReference>
<dbReference type="Pfam" id="PF00534">
    <property type="entry name" value="Glycos_transf_1"/>
    <property type="match status" value="1"/>
</dbReference>
<evidence type="ECO:0000259" key="1">
    <source>
        <dbReference type="Pfam" id="PF00534"/>
    </source>
</evidence>
<dbReference type="PANTHER" id="PTHR12526">
    <property type="entry name" value="GLYCOSYLTRANSFERASE"/>
    <property type="match status" value="1"/>
</dbReference>
<proteinExistence type="predicted"/>
<dbReference type="RefSeq" id="WP_377408539.1">
    <property type="nucleotide sequence ID" value="NZ_JBHSCY010000001.1"/>
</dbReference>
<gene>
    <name evidence="2" type="ORF">ACFOWD_04725</name>
</gene>
<organism evidence="2 3">
    <name type="scientific">Polaribacter marinivivus</name>
    <dbReference type="NCBI Taxonomy" id="1524260"/>
    <lineage>
        <taxon>Bacteria</taxon>
        <taxon>Pseudomonadati</taxon>
        <taxon>Bacteroidota</taxon>
        <taxon>Flavobacteriia</taxon>
        <taxon>Flavobacteriales</taxon>
        <taxon>Flavobacteriaceae</taxon>
    </lineage>
</organism>
<reference evidence="3" key="1">
    <citation type="journal article" date="2019" name="Int. J. Syst. Evol. Microbiol.">
        <title>The Global Catalogue of Microorganisms (GCM) 10K type strain sequencing project: providing services to taxonomists for standard genome sequencing and annotation.</title>
        <authorList>
            <consortium name="The Broad Institute Genomics Platform"/>
            <consortium name="The Broad Institute Genome Sequencing Center for Infectious Disease"/>
            <person name="Wu L."/>
            <person name="Ma J."/>
        </authorList>
    </citation>
    <scope>NUCLEOTIDE SEQUENCE [LARGE SCALE GENOMIC DNA]</scope>
    <source>
        <strain evidence="3">CECT 8655</strain>
    </source>
</reference>
<keyword evidence="3" id="KW-1185">Reference proteome</keyword>
<dbReference type="Proteomes" id="UP001595826">
    <property type="component" value="Unassembled WGS sequence"/>
</dbReference>
<evidence type="ECO:0000313" key="3">
    <source>
        <dbReference type="Proteomes" id="UP001595826"/>
    </source>
</evidence>
<feature type="domain" description="Glycosyl transferase family 1" evidence="1">
    <location>
        <begin position="164"/>
        <end position="335"/>
    </location>
</feature>